<evidence type="ECO:0000256" key="4">
    <source>
        <dbReference type="ARBA" id="ARBA00023157"/>
    </source>
</evidence>
<organism evidence="7 8">
    <name type="scientific">Clarias magur</name>
    <name type="common">Asian catfish</name>
    <name type="synonym">Macropteronotus magur</name>
    <dbReference type="NCBI Taxonomy" id="1594786"/>
    <lineage>
        <taxon>Eukaryota</taxon>
        <taxon>Metazoa</taxon>
        <taxon>Chordata</taxon>
        <taxon>Craniata</taxon>
        <taxon>Vertebrata</taxon>
        <taxon>Euteleostomi</taxon>
        <taxon>Actinopterygii</taxon>
        <taxon>Neopterygii</taxon>
        <taxon>Teleostei</taxon>
        <taxon>Ostariophysi</taxon>
        <taxon>Siluriformes</taxon>
        <taxon>Clariidae</taxon>
        <taxon>Clarias</taxon>
    </lineage>
</organism>
<dbReference type="InterPro" id="IPR043504">
    <property type="entry name" value="Peptidase_S1_PA_chymotrypsin"/>
</dbReference>
<dbReference type="PANTHER" id="PTHR24252:SF10">
    <property type="entry name" value="SERINE PROTEASE 56"/>
    <property type="match status" value="1"/>
</dbReference>
<dbReference type="FunFam" id="2.40.10.10:FF:000003">
    <property type="entry name" value="Transmembrane serine protease 3"/>
    <property type="match status" value="1"/>
</dbReference>
<dbReference type="AlphaFoldDB" id="A0A8J4X7G6"/>
<dbReference type="SUPFAM" id="SSF50494">
    <property type="entry name" value="Trypsin-like serine proteases"/>
    <property type="match status" value="1"/>
</dbReference>
<dbReference type="PROSITE" id="PS50240">
    <property type="entry name" value="TRYPSIN_DOM"/>
    <property type="match status" value="1"/>
</dbReference>
<keyword evidence="3 5" id="KW-0720">Serine protease</keyword>
<evidence type="ECO:0000259" key="6">
    <source>
        <dbReference type="PROSITE" id="PS50240"/>
    </source>
</evidence>
<keyword evidence="2 5" id="KW-0378">Hydrolase</keyword>
<accession>A0A8J4X7G6</accession>
<comment type="caution">
    <text evidence="7">The sequence shown here is derived from an EMBL/GenBank/DDBJ whole genome shotgun (WGS) entry which is preliminary data.</text>
</comment>
<evidence type="ECO:0000256" key="1">
    <source>
        <dbReference type="ARBA" id="ARBA00022670"/>
    </source>
</evidence>
<dbReference type="InterPro" id="IPR033116">
    <property type="entry name" value="TRYPSIN_SER"/>
</dbReference>
<evidence type="ECO:0000313" key="7">
    <source>
        <dbReference type="EMBL" id="KAF5904501.1"/>
    </source>
</evidence>
<feature type="non-terminal residue" evidence="7">
    <location>
        <position position="1"/>
    </location>
</feature>
<dbReference type="SMART" id="SM00020">
    <property type="entry name" value="Tryp_SPc"/>
    <property type="match status" value="1"/>
</dbReference>
<dbReference type="Gene3D" id="2.40.10.10">
    <property type="entry name" value="Trypsin-like serine proteases"/>
    <property type="match status" value="1"/>
</dbReference>
<feature type="domain" description="Peptidase S1" evidence="6">
    <location>
        <begin position="14"/>
        <end position="247"/>
    </location>
</feature>
<dbReference type="Proteomes" id="UP000727407">
    <property type="component" value="Unassembled WGS sequence"/>
</dbReference>
<dbReference type="GO" id="GO:0004252">
    <property type="term" value="F:serine-type endopeptidase activity"/>
    <property type="evidence" value="ECO:0007669"/>
    <property type="project" value="InterPro"/>
</dbReference>
<dbReference type="InterPro" id="IPR009003">
    <property type="entry name" value="Peptidase_S1_PA"/>
</dbReference>
<evidence type="ECO:0000256" key="5">
    <source>
        <dbReference type="RuleBase" id="RU363034"/>
    </source>
</evidence>
<evidence type="ECO:0000256" key="2">
    <source>
        <dbReference type="ARBA" id="ARBA00022801"/>
    </source>
</evidence>
<evidence type="ECO:0000313" key="8">
    <source>
        <dbReference type="Proteomes" id="UP000727407"/>
    </source>
</evidence>
<dbReference type="InterPro" id="IPR001314">
    <property type="entry name" value="Peptidase_S1A"/>
</dbReference>
<proteinExistence type="predicted"/>
<dbReference type="Pfam" id="PF00089">
    <property type="entry name" value="Trypsin"/>
    <property type="match status" value="1"/>
</dbReference>
<dbReference type="CDD" id="cd00190">
    <property type="entry name" value="Tryp_SPc"/>
    <property type="match status" value="1"/>
</dbReference>
<dbReference type="PROSITE" id="PS00135">
    <property type="entry name" value="TRYPSIN_SER"/>
    <property type="match status" value="1"/>
</dbReference>
<sequence>MSGGKTLSQPRTRIIGGSQAPPGSWPWIVNLQLNGALMCGGVLVDSSWVLTAAHCFAGSQNEQYWTAVVGEFDITKADPDEQVMKANRIITHPKFNPKTFNNDIALVELSSPVVLSERVMPVCLPSDPEPPTGAPCLVAGWGSLYEDGPVADMVMEAIVPLLSQSTCKSALGKQLLTNTMFCAGYLSGGIDSCQGDSGGPLVLQDLTSGRFHLFGITSWGDGCGEKGKPGVYTRVVAYKDWILSEIHKLHLFLQTLLDLLQRADDYVRDKIDQSFFTKSLPQLVEHVYSTSVKTRTRRQTLNTVCPGVAELAQQVLVTKEMYKWILNIPPSNLSMNFQE</sequence>
<evidence type="ECO:0000256" key="3">
    <source>
        <dbReference type="ARBA" id="ARBA00022825"/>
    </source>
</evidence>
<dbReference type="OrthoDB" id="6380398at2759"/>
<keyword evidence="8" id="KW-1185">Reference proteome</keyword>
<reference evidence="7" key="1">
    <citation type="submission" date="2020-07" db="EMBL/GenBank/DDBJ databases">
        <title>Clarias magur genome sequencing, assembly and annotation.</title>
        <authorList>
            <person name="Kushwaha B."/>
            <person name="Kumar R."/>
            <person name="Das P."/>
            <person name="Joshi C.G."/>
            <person name="Kumar D."/>
            <person name="Nagpure N.S."/>
            <person name="Pandey M."/>
            <person name="Agarwal S."/>
            <person name="Srivastava S."/>
            <person name="Singh M."/>
            <person name="Sahoo L."/>
            <person name="Jayasankar P."/>
            <person name="Meher P.K."/>
            <person name="Koringa P.G."/>
            <person name="Iquebal M.A."/>
            <person name="Das S.P."/>
            <person name="Bit A."/>
            <person name="Patnaik S."/>
            <person name="Patel N."/>
            <person name="Shah T.M."/>
            <person name="Hinsu A."/>
            <person name="Jena J.K."/>
        </authorList>
    </citation>
    <scope>NUCLEOTIDE SEQUENCE</scope>
    <source>
        <strain evidence="7">CIFAMagur01</strain>
        <tissue evidence="7">Testis</tissue>
    </source>
</reference>
<dbReference type="PRINTS" id="PR00722">
    <property type="entry name" value="CHYMOTRYPSIN"/>
</dbReference>
<dbReference type="PANTHER" id="PTHR24252">
    <property type="entry name" value="ACROSIN-RELATED"/>
    <property type="match status" value="1"/>
</dbReference>
<name>A0A8J4X7G6_CLAMG</name>
<dbReference type="InterPro" id="IPR018114">
    <property type="entry name" value="TRYPSIN_HIS"/>
</dbReference>
<dbReference type="InterPro" id="IPR001254">
    <property type="entry name" value="Trypsin_dom"/>
</dbReference>
<dbReference type="EMBL" id="QNUK01000056">
    <property type="protein sequence ID" value="KAF5904501.1"/>
    <property type="molecule type" value="Genomic_DNA"/>
</dbReference>
<gene>
    <name evidence="7" type="primary">prss56</name>
    <name evidence="7" type="ORF">DAT39_005772</name>
</gene>
<keyword evidence="4" id="KW-1015">Disulfide bond</keyword>
<protein>
    <submittedName>
        <fullName evidence="7">Serine protease 56</fullName>
    </submittedName>
</protein>
<dbReference type="PROSITE" id="PS00134">
    <property type="entry name" value="TRYPSIN_HIS"/>
    <property type="match status" value="1"/>
</dbReference>
<keyword evidence="1 5" id="KW-0645">Protease</keyword>
<dbReference type="GO" id="GO:0006508">
    <property type="term" value="P:proteolysis"/>
    <property type="evidence" value="ECO:0007669"/>
    <property type="project" value="UniProtKB-KW"/>
</dbReference>